<feature type="transmembrane region" description="Helical" evidence="1">
    <location>
        <begin position="135"/>
        <end position="157"/>
    </location>
</feature>
<dbReference type="EMBL" id="VSSQ01001989">
    <property type="protein sequence ID" value="MPM12552.1"/>
    <property type="molecule type" value="Genomic_DNA"/>
</dbReference>
<comment type="caution">
    <text evidence="2">The sequence shown here is derived from an EMBL/GenBank/DDBJ whole genome shotgun (WGS) entry which is preliminary data.</text>
</comment>
<feature type="transmembrane region" description="Helical" evidence="1">
    <location>
        <begin position="82"/>
        <end position="111"/>
    </location>
</feature>
<proteinExistence type="predicted"/>
<keyword evidence="1" id="KW-0812">Transmembrane</keyword>
<gene>
    <name evidence="2" type="ORF">SDC9_58905</name>
</gene>
<evidence type="ECO:0000313" key="2">
    <source>
        <dbReference type="EMBL" id="MPM12552.1"/>
    </source>
</evidence>
<evidence type="ECO:0000256" key="1">
    <source>
        <dbReference type="SAM" id="Phobius"/>
    </source>
</evidence>
<feature type="transmembrane region" description="Helical" evidence="1">
    <location>
        <begin position="169"/>
        <end position="187"/>
    </location>
</feature>
<organism evidence="2">
    <name type="scientific">bioreactor metagenome</name>
    <dbReference type="NCBI Taxonomy" id="1076179"/>
    <lineage>
        <taxon>unclassified sequences</taxon>
        <taxon>metagenomes</taxon>
        <taxon>ecological metagenomes</taxon>
    </lineage>
</organism>
<keyword evidence="1" id="KW-0472">Membrane</keyword>
<reference evidence="2" key="1">
    <citation type="submission" date="2019-08" db="EMBL/GenBank/DDBJ databases">
        <authorList>
            <person name="Kucharzyk K."/>
            <person name="Murdoch R.W."/>
            <person name="Higgins S."/>
            <person name="Loffler F."/>
        </authorList>
    </citation>
    <scope>NUCLEOTIDE SEQUENCE</scope>
</reference>
<keyword evidence="1" id="KW-1133">Transmembrane helix</keyword>
<dbReference type="AlphaFoldDB" id="A0A644X8R9"/>
<protein>
    <recommendedName>
        <fullName evidence="3">Prepilin type IV endopeptidase peptidase domain-containing protein</fullName>
    </recommendedName>
</protein>
<name>A0A644X8R9_9ZZZZ</name>
<sequence length="188" mass="21228">MDWIIFILVVVWLGIVSWFDIRKNEIPHSAWVIIPLIGACFYRAWQGNWALVLLTILVAAVSERERMSQLFGWEEIGKMITWFPLLFLGVYLSIQTSPFAALAIIGFWAAWELKWWGGADAVSAIAVCLIWPSEIFIFAFLATHLIVVLGLGLASAIREKKISFHRLPGIPILVASVIFLKISLVFLT</sequence>
<accession>A0A644X8R9</accession>
<evidence type="ECO:0008006" key="3">
    <source>
        <dbReference type="Google" id="ProtNLM"/>
    </source>
</evidence>